<dbReference type="HOGENOM" id="CLU_2671828_0_0_1"/>
<sequence>MLRTFSEKPEKGVVLDMCFKPRRSTMIKFGESFEWPRVEGTHVGYQIKEQGRHWARDEVVESWDKDGAWSTPLKAAEESRSINSK</sequence>
<reference evidence="1" key="2">
    <citation type="submission" date="2012-05" db="EMBL/GenBank/DDBJ databases">
        <title>The Genome Annotation of Fusarium oxysporum Cotton.</title>
        <authorList>
            <consortium name="The Broad Institute Genomics Platform"/>
            <person name="Ma L.-J."/>
            <person name="Corby-Kistler H."/>
            <person name="Broz K."/>
            <person name="Gale L.R."/>
            <person name="Jonkers W."/>
            <person name="O'Donnell K."/>
            <person name="Ploetz R."/>
            <person name="Steinberg C."/>
            <person name="Schwartz D.C."/>
            <person name="VanEtten H."/>
            <person name="Zhou S."/>
            <person name="Young S.K."/>
            <person name="Zeng Q."/>
            <person name="Gargeya S."/>
            <person name="Fitzgerald M."/>
            <person name="Abouelleil A."/>
            <person name="Alvarado L."/>
            <person name="Chapman S.B."/>
            <person name="Gainer-Dewar J."/>
            <person name="Goldberg J."/>
            <person name="Griggs A."/>
            <person name="Gujja S."/>
            <person name="Hansen M."/>
            <person name="Howarth C."/>
            <person name="Imamovic A."/>
            <person name="Ireland A."/>
            <person name="Larimer J."/>
            <person name="McCowan C."/>
            <person name="Murphy C."/>
            <person name="Pearson M."/>
            <person name="Poon T.W."/>
            <person name="Priest M."/>
            <person name="Roberts A."/>
            <person name="Saif S."/>
            <person name="Shea T."/>
            <person name="Sykes S."/>
            <person name="Wortman J."/>
            <person name="Nusbaum C."/>
            <person name="Birren B."/>
        </authorList>
    </citation>
    <scope>NUCLEOTIDE SEQUENCE</scope>
    <source>
        <strain evidence="1">25433</strain>
    </source>
</reference>
<accession>X0MEA5</accession>
<dbReference type="Proteomes" id="UP000030701">
    <property type="component" value="Unassembled WGS sequence"/>
</dbReference>
<evidence type="ECO:0000313" key="1">
    <source>
        <dbReference type="EMBL" id="EXM18925.1"/>
    </source>
</evidence>
<reference evidence="1" key="1">
    <citation type="submission" date="2011-11" db="EMBL/GenBank/DDBJ databases">
        <title>The Genome Sequence of Fusarium oxysporum Cotton.</title>
        <authorList>
            <consortium name="The Broad Institute Genome Sequencing Platform"/>
            <person name="Ma L.-J."/>
            <person name="Gale L.R."/>
            <person name="Schwartz D.C."/>
            <person name="Zhou S."/>
            <person name="Corby-Kistler H."/>
            <person name="Young S.K."/>
            <person name="Zeng Q."/>
            <person name="Gargeya S."/>
            <person name="Fitzgerald M."/>
            <person name="Haas B."/>
            <person name="Abouelleil A."/>
            <person name="Alvarado L."/>
            <person name="Arachchi H.M."/>
            <person name="Berlin A."/>
            <person name="Brown A."/>
            <person name="Chapman S.B."/>
            <person name="Chen Z."/>
            <person name="Dunbar C."/>
            <person name="Freedman E."/>
            <person name="Gearin G."/>
            <person name="Goldberg J."/>
            <person name="Griggs A."/>
            <person name="Gujja S."/>
            <person name="Heiman D."/>
            <person name="Howarth C."/>
            <person name="Larson L."/>
            <person name="Lui A."/>
            <person name="MacDonald P.J.P."/>
            <person name="Montmayeur A."/>
            <person name="Murphy C."/>
            <person name="Neiman D."/>
            <person name="Pearson M."/>
            <person name="Priest M."/>
            <person name="Roberts A."/>
            <person name="Saif S."/>
            <person name="Shea T."/>
            <person name="Shenoy N."/>
            <person name="Sisk P."/>
            <person name="Stolte C."/>
            <person name="Sykes S."/>
            <person name="Wortman J."/>
            <person name="Nusbaum C."/>
            <person name="Birren B."/>
        </authorList>
    </citation>
    <scope>NUCLEOTIDE SEQUENCE [LARGE SCALE GENOMIC DNA]</scope>
    <source>
        <strain evidence="1">25433</strain>
    </source>
</reference>
<protein>
    <submittedName>
        <fullName evidence="1">Shikimate dehydrogenase</fullName>
    </submittedName>
</protein>
<name>X0MEA5_FUSOX</name>
<organism evidence="1">
    <name type="scientific">Fusarium oxysporum f. sp. vasinfectum 25433</name>
    <dbReference type="NCBI Taxonomy" id="1089449"/>
    <lineage>
        <taxon>Eukaryota</taxon>
        <taxon>Fungi</taxon>
        <taxon>Dikarya</taxon>
        <taxon>Ascomycota</taxon>
        <taxon>Pezizomycotina</taxon>
        <taxon>Sordariomycetes</taxon>
        <taxon>Hypocreomycetidae</taxon>
        <taxon>Hypocreales</taxon>
        <taxon>Nectriaceae</taxon>
        <taxon>Fusarium</taxon>
        <taxon>Fusarium oxysporum species complex</taxon>
    </lineage>
</organism>
<dbReference type="AlphaFoldDB" id="X0MEA5"/>
<gene>
    <name evidence="1" type="ORF">FOTG_13104</name>
</gene>
<dbReference type="EMBL" id="JH657968">
    <property type="protein sequence ID" value="EXM18925.1"/>
    <property type="molecule type" value="Genomic_DNA"/>
</dbReference>
<proteinExistence type="predicted"/>